<comment type="function">
    <text evidence="12">Core subunit of the mitochondrial membrane respiratory chain NADH dehydrogenase (Complex I) which catalyzes electron transfer from NADH through the respiratory chain, using ubiquinone as an electron acceptor. Essential for the catalytic activity of complex I.</text>
</comment>
<dbReference type="PANTHER" id="PTHR11058">
    <property type="entry name" value="NADH-UBIQUINONE OXIDOREDUCTASE CHAIN 3"/>
    <property type="match status" value="1"/>
</dbReference>
<comment type="subcellular location">
    <subcellularLocation>
        <location evidence="1">Membrane</location>
        <topology evidence="1">Multi-pass membrane protein</topology>
    </subcellularLocation>
    <subcellularLocation>
        <location evidence="12">Mitochondrion membrane</location>
        <topology evidence="12">Multi-pass membrane protein</topology>
    </subcellularLocation>
</comment>
<protein>
    <recommendedName>
        <fullName evidence="3 12">NADH-ubiquinone oxidoreductase chain 3</fullName>
        <ecNumber evidence="12">7.1.1.2</ecNumber>
    </recommendedName>
</protein>
<dbReference type="GO" id="GO:0031966">
    <property type="term" value="C:mitochondrial membrane"/>
    <property type="evidence" value="ECO:0007669"/>
    <property type="project" value="UniProtKB-SubCell"/>
</dbReference>
<dbReference type="GO" id="GO:0016651">
    <property type="term" value="F:oxidoreductase activity, acting on NAD(P)H"/>
    <property type="evidence" value="ECO:0007669"/>
    <property type="project" value="InterPro"/>
</dbReference>
<evidence type="ECO:0000256" key="1">
    <source>
        <dbReference type="ARBA" id="ARBA00004141"/>
    </source>
</evidence>
<sequence length="120" mass="13988">MLDLPEYYPILLFITFSLFLSLLIFGASYTFSIAEPDNEKVSSYECGFDPYEDARNAFDVRFYLVAILFLLFDIETVFLFPWVVTLSELPAVGYWSMVDFIIELVIGFIYAWQIGSLDWE</sequence>
<comment type="similarity">
    <text evidence="2 12">Belongs to the complex I subunit 3 family.</text>
</comment>
<feature type="transmembrane region" description="Helical" evidence="12">
    <location>
        <begin position="91"/>
        <end position="112"/>
    </location>
</feature>
<evidence type="ECO:0000256" key="8">
    <source>
        <dbReference type="ARBA" id="ARBA00023027"/>
    </source>
</evidence>
<keyword evidence="12 13" id="KW-0496">Mitochondrion</keyword>
<dbReference type="PANTHER" id="PTHR11058:SF9">
    <property type="entry name" value="NADH-UBIQUINONE OXIDOREDUCTASE CHAIN 3"/>
    <property type="match status" value="1"/>
</dbReference>
<evidence type="ECO:0000256" key="3">
    <source>
        <dbReference type="ARBA" id="ARBA00021007"/>
    </source>
</evidence>
<feature type="transmembrane region" description="Helical" evidence="12">
    <location>
        <begin position="62"/>
        <end position="84"/>
    </location>
</feature>
<dbReference type="Gene3D" id="1.20.58.1610">
    <property type="entry name" value="NADH:ubiquinone/plastoquinone oxidoreductase, chain 3"/>
    <property type="match status" value="1"/>
</dbReference>
<evidence type="ECO:0000256" key="11">
    <source>
        <dbReference type="ARBA" id="ARBA00049551"/>
    </source>
</evidence>
<evidence type="ECO:0000256" key="5">
    <source>
        <dbReference type="ARBA" id="ARBA00022692"/>
    </source>
</evidence>
<dbReference type="GO" id="GO:0008137">
    <property type="term" value="F:NADH dehydrogenase (ubiquinone) activity"/>
    <property type="evidence" value="ECO:0007669"/>
    <property type="project" value="UniProtKB-UniRule"/>
</dbReference>
<keyword evidence="12" id="KW-0249">Electron transport</keyword>
<dbReference type="AlphaFoldDB" id="A0A8E8U4L6"/>
<dbReference type="InterPro" id="IPR000440">
    <property type="entry name" value="NADH_UbQ/plastoQ_OxRdtase_su3"/>
</dbReference>
<evidence type="ECO:0000256" key="12">
    <source>
        <dbReference type="RuleBase" id="RU003640"/>
    </source>
</evidence>
<keyword evidence="8 12" id="KW-0520">NAD</keyword>
<dbReference type="EMBL" id="MT747832">
    <property type="protein sequence ID" value="QWE51016.1"/>
    <property type="molecule type" value="Genomic_DNA"/>
</dbReference>
<comment type="catalytic activity">
    <reaction evidence="11 12">
        <text>a ubiquinone + NADH + 5 H(+)(in) = a ubiquinol + NAD(+) + 4 H(+)(out)</text>
        <dbReference type="Rhea" id="RHEA:29091"/>
        <dbReference type="Rhea" id="RHEA-COMP:9565"/>
        <dbReference type="Rhea" id="RHEA-COMP:9566"/>
        <dbReference type="ChEBI" id="CHEBI:15378"/>
        <dbReference type="ChEBI" id="CHEBI:16389"/>
        <dbReference type="ChEBI" id="CHEBI:17976"/>
        <dbReference type="ChEBI" id="CHEBI:57540"/>
        <dbReference type="ChEBI" id="CHEBI:57945"/>
        <dbReference type="EC" id="7.1.1.2"/>
    </reaction>
</comment>
<dbReference type="InterPro" id="IPR023043">
    <property type="entry name" value="NAD(P)H_OxRDtase_bac/plastid"/>
</dbReference>
<name>A0A8E8U4L6_9PHAE</name>
<accession>A0A8E8U4L6</accession>
<keyword evidence="4 12" id="KW-0813">Transport</keyword>
<keyword evidence="10 12" id="KW-0472">Membrane</keyword>
<evidence type="ECO:0000256" key="6">
    <source>
        <dbReference type="ARBA" id="ARBA00022967"/>
    </source>
</evidence>
<dbReference type="GO" id="GO:0030964">
    <property type="term" value="C:NADH dehydrogenase complex"/>
    <property type="evidence" value="ECO:0007669"/>
    <property type="project" value="TreeGrafter"/>
</dbReference>
<keyword evidence="7 12" id="KW-1133">Transmembrane helix</keyword>
<reference evidence="13" key="1">
    <citation type="journal article" date="2021" name="Eur. J. Phycol.">
        <title>High-throughput sequencing of the kelp Alaria (Phaeophyceae) reveals epi-endobiotic associations, including a likely phaeophycean parasite.</title>
        <authorList>
            <person name="Bringloe T.T."/>
            <person name="Sauermann R."/>
            <person name="Krause-Jensen D."/>
            <person name="Olesen B."/>
            <person name="Klimova A."/>
            <person name="Klochkova T.A."/>
            <person name="Verbruggen H."/>
        </authorList>
    </citation>
    <scope>NUCLEOTIDE SEQUENCE</scope>
</reference>
<feature type="transmembrane region" description="Helical" evidence="12">
    <location>
        <begin position="7"/>
        <end position="31"/>
    </location>
</feature>
<gene>
    <name evidence="13" type="primary">nad3</name>
</gene>
<keyword evidence="6 12" id="KW-1278">Translocase</keyword>
<keyword evidence="9 12" id="KW-0830">Ubiquinone</keyword>
<dbReference type="EC" id="7.1.1.2" evidence="12"/>
<organism evidence="13">
    <name type="scientific">Phaeophyceae sp</name>
    <dbReference type="NCBI Taxonomy" id="2249243"/>
    <lineage>
        <taxon>Eukaryota</taxon>
        <taxon>Sar</taxon>
        <taxon>Stramenopiles</taxon>
        <taxon>Ochrophyta</taxon>
        <taxon>PX clade</taxon>
        <taxon>Phaeophyceae</taxon>
    </lineage>
</organism>
<evidence type="ECO:0000313" key="13">
    <source>
        <dbReference type="EMBL" id="QWE51016.1"/>
    </source>
</evidence>
<evidence type="ECO:0000256" key="4">
    <source>
        <dbReference type="ARBA" id="ARBA00022448"/>
    </source>
</evidence>
<dbReference type="Pfam" id="PF00507">
    <property type="entry name" value="Oxidored_q4"/>
    <property type="match status" value="1"/>
</dbReference>
<evidence type="ECO:0000256" key="9">
    <source>
        <dbReference type="ARBA" id="ARBA00023075"/>
    </source>
</evidence>
<geneLocation type="mitochondrion" evidence="13"/>
<evidence type="ECO:0000256" key="7">
    <source>
        <dbReference type="ARBA" id="ARBA00022989"/>
    </source>
</evidence>
<keyword evidence="12" id="KW-0679">Respiratory chain</keyword>
<evidence type="ECO:0000256" key="2">
    <source>
        <dbReference type="ARBA" id="ARBA00008472"/>
    </source>
</evidence>
<dbReference type="FunFam" id="1.20.58.1610:FF:000004">
    <property type="entry name" value="NADH-quinone oxidoreductase subunit A"/>
    <property type="match status" value="1"/>
</dbReference>
<evidence type="ECO:0000256" key="10">
    <source>
        <dbReference type="ARBA" id="ARBA00023136"/>
    </source>
</evidence>
<dbReference type="InterPro" id="IPR038430">
    <property type="entry name" value="NDAH_ubi_oxred_su3_sf"/>
</dbReference>
<proteinExistence type="inferred from homology"/>
<dbReference type="HAMAP" id="MF_01394">
    <property type="entry name" value="NDH1_NuoA"/>
    <property type="match status" value="1"/>
</dbReference>
<keyword evidence="5 12" id="KW-0812">Transmembrane</keyword>